<sequence>MRTVKLVVIGNSGVGKTSLRDQYVSGRFSTGYRATIGADFIAKTVPHHSDSEQSVTLQIWDTAGQERFSSLSSAFFRGADAAVLMFDVNRPATLHALTRWWSEFRAHAPLPDEDMEDYCLVVVGNKTDLLRGSESAAVPEGIALRFIDELVPPSESRSSSPETPKDDPSWMTGHMPARVASGSDDENGLHENGNSGSDADMDADGADIVLVDETRAAAAPASDRVLGVDSEAAPAPPRTASIDLHALHHKRPSKSRSLFSPAQNGTISSTHTGFTSFHTPGSSFSDLGDPYESAPSSPLARSRSSSPSPLPHTHRARLSRSTSTLSTSTAPTITPARYATARTMQRHPPRGPKLFYTSAKTGAGVSDVFAYIAQRVVMRWEWEETHAEVTEPTRNGSTVRLGDHRTTRKKAHRPACCSS</sequence>
<keyword evidence="7" id="KW-1185">Reference proteome</keyword>
<dbReference type="SMART" id="SM00174">
    <property type="entry name" value="RHO"/>
    <property type="match status" value="1"/>
</dbReference>
<dbReference type="InterPro" id="IPR005225">
    <property type="entry name" value="Small_GTP-bd"/>
</dbReference>
<reference evidence="6" key="1">
    <citation type="submission" date="2022-01" db="EMBL/GenBank/DDBJ databases">
        <title>Comparative genomics reveals a dynamic genome evolution in the ectomycorrhizal milk-cap (Lactarius) mushrooms.</title>
        <authorList>
            <consortium name="DOE Joint Genome Institute"/>
            <person name="Lebreton A."/>
            <person name="Tang N."/>
            <person name="Kuo A."/>
            <person name="LaButti K."/>
            <person name="Drula E."/>
            <person name="Barry K."/>
            <person name="Clum A."/>
            <person name="Lipzen A."/>
            <person name="Mousain D."/>
            <person name="Ng V."/>
            <person name="Wang R."/>
            <person name="Wang X."/>
            <person name="Dai Y."/>
            <person name="Henrissat B."/>
            <person name="Grigoriev I.V."/>
            <person name="Guerin-Laguette A."/>
            <person name="Yu F."/>
            <person name="Martin F.M."/>
        </authorList>
    </citation>
    <scope>NUCLEOTIDE SEQUENCE</scope>
    <source>
        <strain evidence="6">QP</strain>
    </source>
</reference>
<feature type="region of interest" description="Disordered" evidence="5">
    <location>
        <begin position="389"/>
        <end position="419"/>
    </location>
</feature>
<proteinExistence type="inferred from homology"/>
<dbReference type="SMART" id="SM00175">
    <property type="entry name" value="RAB"/>
    <property type="match status" value="1"/>
</dbReference>
<dbReference type="Gene3D" id="3.40.50.300">
    <property type="entry name" value="P-loop containing nucleotide triphosphate hydrolases"/>
    <property type="match status" value="1"/>
</dbReference>
<dbReference type="Pfam" id="PF00071">
    <property type="entry name" value="Ras"/>
    <property type="match status" value="1"/>
</dbReference>
<dbReference type="GO" id="GO:0005525">
    <property type="term" value="F:GTP binding"/>
    <property type="evidence" value="ECO:0007669"/>
    <property type="project" value="UniProtKB-KW"/>
</dbReference>
<dbReference type="AlphaFoldDB" id="A0AAD4LQ05"/>
<organism evidence="6 7">
    <name type="scientific">Lactarius akahatsu</name>
    <dbReference type="NCBI Taxonomy" id="416441"/>
    <lineage>
        <taxon>Eukaryota</taxon>
        <taxon>Fungi</taxon>
        <taxon>Dikarya</taxon>
        <taxon>Basidiomycota</taxon>
        <taxon>Agaricomycotina</taxon>
        <taxon>Agaricomycetes</taxon>
        <taxon>Russulales</taxon>
        <taxon>Russulaceae</taxon>
        <taxon>Lactarius</taxon>
    </lineage>
</organism>
<keyword evidence="3" id="KW-0342">GTP-binding</keyword>
<dbReference type="InterPro" id="IPR027417">
    <property type="entry name" value="P-loop_NTPase"/>
</dbReference>
<evidence type="ECO:0000256" key="5">
    <source>
        <dbReference type="SAM" id="MobiDB-lite"/>
    </source>
</evidence>
<dbReference type="Proteomes" id="UP001201163">
    <property type="component" value="Unassembled WGS sequence"/>
</dbReference>
<feature type="compositionally biased region" description="Low complexity" evidence="5">
    <location>
        <begin position="293"/>
        <end position="307"/>
    </location>
</feature>
<accession>A0AAD4LQ05</accession>
<dbReference type="SUPFAM" id="SSF52540">
    <property type="entry name" value="P-loop containing nucleoside triphosphate hydrolases"/>
    <property type="match status" value="1"/>
</dbReference>
<feature type="compositionally biased region" description="Low complexity" evidence="5">
    <location>
        <begin position="319"/>
        <end position="332"/>
    </location>
</feature>
<feature type="compositionally biased region" description="Low complexity" evidence="5">
    <location>
        <begin position="152"/>
        <end position="162"/>
    </location>
</feature>
<dbReference type="GO" id="GO:0032889">
    <property type="term" value="P:regulation of vacuole fusion, non-autophagic"/>
    <property type="evidence" value="ECO:0007669"/>
    <property type="project" value="TreeGrafter"/>
</dbReference>
<name>A0AAD4LQ05_9AGAM</name>
<dbReference type="SMART" id="SM00173">
    <property type="entry name" value="RAS"/>
    <property type="match status" value="1"/>
</dbReference>
<evidence type="ECO:0000256" key="1">
    <source>
        <dbReference type="ARBA" id="ARBA00006270"/>
    </source>
</evidence>
<evidence type="ECO:0000256" key="2">
    <source>
        <dbReference type="ARBA" id="ARBA00022741"/>
    </source>
</evidence>
<evidence type="ECO:0000313" key="6">
    <source>
        <dbReference type="EMBL" id="KAH8999774.1"/>
    </source>
</evidence>
<feature type="region of interest" description="Disordered" evidence="5">
    <location>
        <begin position="152"/>
        <end position="202"/>
    </location>
</feature>
<dbReference type="PROSITE" id="PS51421">
    <property type="entry name" value="RAS"/>
    <property type="match status" value="1"/>
</dbReference>
<comment type="caution">
    <text evidence="6">The sequence shown here is derived from an EMBL/GenBank/DDBJ whole genome shotgun (WGS) entry which is preliminary data.</text>
</comment>
<protein>
    <submittedName>
        <fullName evidence="6">Ras-domain-containing protein</fullName>
    </submittedName>
</protein>
<dbReference type="GO" id="GO:0000329">
    <property type="term" value="C:fungal-type vacuole membrane"/>
    <property type="evidence" value="ECO:0007669"/>
    <property type="project" value="TreeGrafter"/>
</dbReference>
<dbReference type="GO" id="GO:0003924">
    <property type="term" value="F:GTPase activity"/>
    <property type="evidence" value="ECO:0007669"/>
    <property type="project" value="InterPro"/>
</dbReference>
<dbReference type="PANTHER" id="PTHR47981">
    <property type="entry name" value="RAB FAMILY"/>
    <property type="match status" value="1"/>
</dbReference>
<feature type="compositionally biased region" description="Low complexity" evidence="5">
    <location>
        <begin position="265"/>
        <end position="279"/>
    </location>
</feature>
<dbReference type="PROSITE" id="PS51420">
    <property type="entry name" value="RHO"/>
    <property type="match status" value="1"/>
</dbReference>
<comment type="similarity">
    <text evidence="1">Belongs to the small GTPase superfamily. Rab family.</text>
</comment>
<keyword evidence="4" id="KW-0636">Prenylation</keyword>
<evidence type="ECO:0000256" key="4">
    <source>
        <dbReference type="ARBA" id="ARBA00023289"/>
    </source>
</evidence>
<dbReference type="FunFam" id="3.40.50.300:FF:001447">
    <property type="entry name" value="Ras-related protein Rab-1B"/>
    <property type="match status" value="1"/>
</dbReference>
<dbReference type="NCBIfam" id="TIGR00231">
    <property type="entry name" value="small_GTP"/>
    <property type="match status" value="1"/>
</dbReference>
<dbReference type="EMBL" id="JAKELL010000003">
    <property type="protein sequence ID" value="KAH8999774.1"/>
    <property type="molecule type" value="Genomic_DNA"/>
</dbReference>
<keyword evidence="2" id="KW-0547">Nucleotide-binding</keyword>
<dbReference type="InterPro" id="IPR001806">
    <property type="entry name" value="Small_GTPase"/>
</dbReference>
<dbReference type="PRINTS" id="PR00449">
    <property type="entry name" value="RASTRNSFRMNG"/>
</dbReference>
<evidence type="ECO:0000256" key="3">
    <source>
        <dbReference type="ARBA" id="ARBA00023134"/>
    </source>
</evidence>
<feature type="compositionally biased region" description="Polar residues" evidence="5">
    <location>
        <begin position="255"/>
        <end position="264"/>
    </location>
</feature>
<feature type="region of interest" description="Disordered" evidence="5">
    <location>
        <begin position="219"/>
        <end position="332"/>
    </location>
</feature>
<keyword evidence="4" id="KW-0449">Lipoprotein</keyword>
<dbReference type="PANTHER" id="PTHR47981:SF20">
    <property type="entry name" value="RAS-RELATED PROTEIN RAB-7A"/>
    <property type="match status" value="1"/>
</dbReference>
<evidence type="ECO:0000313" key="7">
    <source>
        <dbReference type="Proteomes" id="UP001201163"/>
    </source>
</evidence>
<gene>
    <name evidence="6" type="ORF">EDB92DRAFT_2080773</name>
</gene>
<dbReference type="GO" id="GO:0005770">
    <property type="term" value="C:late endosome"/>
    <property type="evidence" value="ECO:0007669"/>
    <property type="project" value="TreeGrafter"/>
</dbReference>
<dbReference type="PROSITE" id="PS51419">
    <property type="entry name" value="RAB"/>
    <property type="match status" value="1"/>
</dbReference>